<dbReference type="RefSeq" id="WP_126032091.1">
    <property type="nucleotide sequence ID" value="NZ_QXGI01000003.1"/>
</dbReference>
<accession>A0A430F7R0</accession>
<organism evidence="1 2">
    <name type="scientific">Bifidobacterium castoris</name>
    <dbReference type="NCBI Taxonomy" id="2306972"/>
    <lineage>
        <taxon>Bacteria</taxon>
        <taxon>Bacillati</taxon>
        <taxon>Actinomycetota</taxon>
        <taxon>Actinomycetes</taxon>
        <taxon>Bifidobacteriales</taxon>
        <taxon>Bifidobacteriaceae</taxon>
        <taxon>Bifidobacterium</taxon>
    </lineage>
</organism>
<sequence length="289" mass="33142">MSRRRQAKPKLTPVWMPYLRGKLADWLDARHDMEYGRPRSDYTDMLQKAWSRGDSLRTSPMWWISRDMTTLAVHTALHEEPPTVTPPSSTGFVVFDGGLDLEQAPDAPLAHICAIRWVIQYDERHEQHVGCAMFTDDPGVRTLLGCDLPLAPMPRTSMGTISDDTAADVFGRILQAMWALSAEPTVCETSAPCRPSSLEPLPPRMVDDAVAHVRMVILRENLHSPRTGDKDDARPRREYSHRFIVRGCWRNQPYGKNRELRRRQWIPPYVKGPADKPLIAKETVRIWRR</sequence>
<protein>
    <submittedName>
        <fullName evidence="1">Uncharacterized protein</fullName>
    </submittedName>
</protein>
<evidence type="ECO:0000313" key="1">
    <source>
        <dbReference type="EMBL" id="RSX48953.1"/>
    </source>
</evidence>
<comment type="caution">
    <text evidence="1">The sequence shown here is derived from an EMBL/GenBank/DDBJ whole genome shotgun (WGS) entry which is preliminary data.</text>
</comment>
<name>A0A430F7R0_9BIFI</name>
<evidence type="ECO:0000313" key="2">
    <source>
        <dbReference type="Proteomes" id="UP000288052"/>
    </source>
</evidence>
<dbReference type="OrthoDB" id="3360929at2"/>
<dbReference type="Proteomes" id="UP000288052">
    <property type="component" value="Unassembled WGS sequence"/>
</dbReference>
<dbReference type="EMBL" id="QXGI01000003">
    <property type="protein sequence ID" value="RSX48953.1"/>
    <property type="molecule type" value="Genomic_DNA"/>
</dbReference>
<dbReference type="AlphaFoldDB" id="A0A430F7R0"/>
<keyword evidence="2" id="KW-1185">Reference proteome</keyword>
<gene>
    <name evidence="1" type="ORF">D2E22_1091</name>
</gene>
<proteinExistence type="predicted"/>
<reference evidence="1 2" key="1">
    <citation type="submission" date="2018-09" db="EMBL/GenBank/DDBJ databases">
        <title>Characterization of the phylogenetic diversity of five novel species belonging to the genus Bifidobacterium.</title>
        <authorList>
            <person name="Lugli G.A."/>
            <person name="Duranti S."/>
            <person name="Milani C."/>
        </authorList>
    </citation>
    <scope>NUCLEOTIDE SEQUENCE [LARGE SCALE GENOMIC DNA]</scope>
    <source>
        <strain evidence="1 2">2020B</strain>
    </source>
</reference>